<feature type="compositionally biased region" description="Basic and acidic residues" evidence="1">
    <location>
        <begin position="21"/>
        <end position="34"/>
    </location>
</feature>
<feature type="compositionally biased region" description="Basic and acidic residues" evidence="1">
    <location>
        <begin position="129"/>
        <end position="139"/>
    </location>
</feature>
<reference evidence="2" key="1">
    <citation type="journal article" date="2014" name="Int. J. Syst. Evol. Microbiol.">
        <title>Complete genome sequence of Corynebacterium casei LMG S-19264T (=DSM 44701T), isolated from a smear-ripened cheese.</title>
        <authorList>
            <consortium name="US DOE Joint Genome Institute (JGI-PGF)"/>
            <person name="Walter F."/>
            <person name="Albersmeier A."/>
            <person name="Kalinowski J."/>
            <person name="Ruckert C."/>
        </authorList>
    </citation>
    <scope>NUCLEOTIDE SEQUENCE</scope>
    <source>
        <strain evidence="2">CGMCC 1.12426</strain>
    </source>
</reference>
<accession>A0A916T9Z4</accession>
<dbReference type="AlphaFoldDB" id="A0A916T9Z4"/>
<dbReference type="Gene3D" id="3.30.160.170">
    <property type="entry name" value="FlaG-like"/>
    <property type="match status" value="1"/>
</dbReference>
<sequence>METGLARPPMPSYTAISPVERAPERTERAAKTDLPRNQTVAPASETDASSRPADDRTLREPTREPVQIGREIERKNVIDPESNSMIYMATDSETGEVIRQVPSETLRRLRAYADAIANQEVSANQTSRQDSEETRARTI</sequence>
<evidence type="ECO:0000313" key="3">
    <source>
        <dbReference type="Proteomes" id="UP000605148"/>
    </source>
</evidence>
<dbReference type="RefSeq" id="WP_150494446.1">
    <property type="nucleotide sequence ID" value="NZ_BMFA01000001.1"/>
</dbReference>
<feature type="compositionally biased region" description="Basic and acidic residues" evidence="1">
    <location>
        <begin position="52"/>
        <end position="63"/>
    </location>
</feature>
<name>A0A916T9Z4_9HYPH</name>
<feature type="region of interest" description="Disordered" evidence="1">
    <location>
        <begin position="1"/>
        <end position="68"/>
    </location>
</feature>
<evidence type="ECO:0008006" key="4">
    <source>
        <dbReference type="Google" id="ProtNLM"/>
    </source>
</evidence>
<feature type="region of interest" description="Disordered" evidence="1">
    <location>
        <begin position="117"/>
        <end position="139"/>
    </location>
</feature>
<dbReference type="OrthoDB" id="7677861at2"/>
<dbReference type="EMBL" id="BMFA01000001">
    <property type="protein sequence ID" value="GGB37321.1"/>
    <property type="molecule type" value="Genomic_DNA"/>
</dbReference>
<evidence type="ECO:0000256" key="1">
    <source>
        <dbReference type="SAM" id="MobiDB-lite"/>
    </source>
</evidence>
<evidence type="ECO:0000313" key="2">
    <source>
        <dbReference type="EMBL" id="GGB37321.1"/>
    </source>
</evidence>
<protein>
    <recommendedName>
        <fullName evidence="4">Flagellar protein FlaG</fullName>
    </recommendedName>
</protein>
<feature type="compositionally biased region" description="Polar residues" evidence="1">
    <location>
        <begin position="119"/>
        <end position="128"/>
    </location>
</feature>
<proteinExistence type="predicted"/>
<gene>
    <name evidence="2" type="ORF">GCM10011316_06800</name>
</gene>
<reference evidence="2" key="2">
    <citation type="submission" date="2020-09" db="EMBL/GenBank/DDBJ databases">
        <authorList>
            <person name="Sun Q."/>
            <person name="Zhou Y."/>
        </authorList>
    </citation>
    <scope>NUCLEOTIDE SEQUENCE</scope>
    <source>
        <strain evidence="2">CGMCC 1.12426</strain>
    </source>
</reference>
<organism evidence="2 3">
    <name type="scientific">Roseibium aquae</name>
    <dbReference type="NCBI Taxonomy" id="1323746"/>
    <lineage>
        <taxon>Bacteria</taxon>
        <taxon>Pseudomonadati</taxon>
        <taxon>Pseudomonadota</taxon>
        <taxon>Alphaproteobacteria</taxon>
        <taxon>Hyphomicrobiales</taxon>
        <taxon>Stappiaceae</taxon>
        <taxon>Roseibium</taxon>
    </lineage>
</organism>
<dbReference type="Proteomes" id="UP000605148">
    <property type="component" value="Unassembled WGS sequence"/>
</dbReference>
<comment type="caution">
    <text evidence="2">The sequence shown here is derived from an EMBL/GenBank/DDBJ whole genome shotgun (WGS) entry which is preliminary data.</text>
</comment>
<dbReference type="InterPro" id="IPR035924">
    <property type="entry name" value="FlaG-like_sf"/>
</dbReference>
<dbReference type="SUPFAM" id="SSF160214">
    <property type="entry name" value="FlaG-like"/>
    <property type="match status" value="1"/>
</dbReference>
<feature type="compositionally biased region" description="Polar residues" evidence="1">
    <location>
        <begin position="35"/>
        <end position="49"/>
    </location>
</feature>
<keyword evidence="3" id="KW-1185">Reference proteome</keyword>